<dbReference type="EMBL" id="NOZR01000046">
    <property type="protein sequence ID" value="OYN74357.1"/>
    <property type="molecule type" value="Genomic_DNA"/>
</dbReference>
<protein>
    <recommendedName>
        <fullName evidence="1">DUF1972 domain-containing protein</fullName>
    </recommendedName>
</protein>
<feature type="domain" description="DUF1972" evidence="1">
    <location>
        <begin position="3"/>
        <end position="167"/>
    </location>
</feature>
<organism evidence="2 3">
    <name type="scientific">Mycolicibacterium sphagni</name>
    <dbReference type="NCBI Taxonomy" id="1786"/>
    <lineage>
        <taxon>Bacteria</taxon>
        <taxon>Bacillati</taxon>
        <taxon>Actinomycetota</taxon>
        <taxon>Actinomycetes</taxon>
        <taxon>Mycobacteriales</taxon>
        <taxon>Mycobacteriaceae</taxon>
        <taxon>Mycolicibacterium</taxon>
    </lineage>
</organism>
<dbReference type="AlphaFoldDB" id="A0A255D561"/>
<dbReference type="Pfam" id="PF13692">
    <property type="entry name" value="Glyco_trans_1_4"/>
    <property type="match status" value="1"/>
</dbReference>
<evidence type="ECO:0000313" key="2">
    <source>
        <dbReference type="EMBL" id="OYN74357.1"/>
    </source>
</evidence>
<dbReference type="Pfam" id="PF09314">
    <property type="entry name" value="DUF1972"/>
    <property type="match status" value="1"/>
</dbReference>
<dbReference type="PANTHER" id="PTHR12526">
    <property type="entry name" value="GLYCOSYLTRANSFERASE"/>
    <property type="match status" value="1"/>
</dbReference>
<evidence type="ECO:0000313" key="3">
    <source>
        <dbReference type="Proteomes" id="UP000216063"/>
    </source>
</evidence>
<proteinExistence type="predicted"/>
<gene>
    <name evidence="2" type="ORF">CG716_28890</name>
</gene>
<evidence type="ECO:0000259" key="1">
    <source>
        <dbReference type="Pfam" id="PF09314"/>
    </source>
</evidence>
<dbReference type="RefSeq" id="WP_094484576.1">
    <property type="nucleotide sequence ID" value="NZ_NOZR01000046.1"/>
</dbReference>
<reference evidence="2 3" key="1">
    <citation type="submission" date="2017-07" db="EMBL/GenBank/DDBJ databases">
        <title>The new phylogeny of genus Mycobacterium.</title>
        <authorList>
            <person name="Tortoli E."/>
            <person name="Trovato A."/>
            <person name="Cirillo D.M."/>
        </authorList>
    </citation>
    <scope>NUCLEOTIDE SEQUENCE [LARGE SCALE GENOMIC DNA]</scope>
    <source>
        <strain evidence="2 3">ATCC 33027</strain>
    </source>
</reference>
<comment type="caution">
    <text evidence="2">The sequence shown here is derived from an EMBL/GenBank/DDBJ whole genome shotgun (WGS) entry which is preliminary data.</text>
</comment>
<sequence>MRISIFGARGVPAAWGGFDTFVTELTPRLVESGHEVTLYCMPKYTAPEIGDEFQGVRLVRRPTVYGKFTETVFHEVLSSVHALFQPRQDLYYVLACRTVWAYLPHVLLGRTVVINTDGLDWQRRKWGRLARAYLKVNYWLARHITKYLVSDAKELQKFYIEEYGTASAFLTNGGNLLRVEDDSRHREILRGYDVEPGSYYLVACRMEPENNIDIIIREYVHSSVKEPLLIAGGANYESAYLKGLQEAKDPRVRFLGPVYADGHIEALHLGAKGYIHGHEVGGTNPSLLKAMGCGNLVLAHDVRFNREVLAGTGLLWTKEPGSLLAVLEHADRESESLRAEAAAACRERIAQYYSWDKVARDHERYFRWVIGEVPDYADSF</sequence>
<dbReference type="Proteomes" id="UP000216063">
    <property type="component" value="Unassembled WGS sequence"/>
</dbReference>
<keyword evidence="3" id="KW-1185">Reference proteome</keyword>
<dbReference type="OrthoDB" id="9792269at2"/>
<dbReference type="Gene3D" id="3.40.50.2000">
    <property type="entry name" value="Glycogen Phosphorylase B"/>
    <property type="match status" value="2"/>
</dbReference>
<dbReference type="InterPro" id="IPR015393">
    <property type="entry name" value="DUF1972"/>
</dbReference>
<dbReference type="SUPFAM" id="SSF53756">
    <property type="entry name" value="UDP-Glycosyltransferase/glycogen phosphorylase"/>
    <property type="match status" value="1"/>
</dbReference>
<accession>A0A255D561</accession>
<name>A0A255D561_9MYCO</name>